<evidence type="ECO:0000259" key="10">
    <source>
        <dbReference type="PROSITE" id="PS50835"/>
    </source>
</evidence>
<dbReference type="FunFam" id="2.60.40.10:FF:000005">
    <property type="entry name" value="Neuronal cell adhesion molecule"/>
    <property type="match status" value="1"/>
</dbReference>
<evidence type="ECO:0000256" key="8">
    <source>
        <dbReference type="SAM" id="MobiDB-lite"/>
    </source>
</evidence>
<dbReference type="InterPro" id="IPR013098">
    <property type="entry name" value="Ig_I-set"/>
</dbReference>
<evidence type="ECO:0000256" key="6">
    <source>
        <dbReference type="ARBA" id="ARBA00023180"/>
    </source>
</evidence>
<dbReference type="GO" id="GO:0007411">
    <property type="term" value="P:axon guidance"/>
    <property type="evidence" value="ECO:0007669"/>
    <property type="project" value="TreeGrafter"/>
</dbReference>
<keyword evidence="12" id="KW-1185">Reference proteome</keyword>
<evidence type="ECO:0000256" key="3">
    <source>
        <dbReference type="ARBA" id="ARBA00022737"/>
    </source>
</evidence>
<evidence type="ECO:0000256" key="7">
    <source>
        <dbReference type="ARBA" id="ARBA00023319"/>
    </source>
</evidence>
<keyword evidence="5" id="KW-1015">Disulfide bond</keyword>
<name>A0AAE0Y2F1_9GAST</name>
<dbReference type="InterPro" id="IPR013783">
    <property type="entry name" value="Ig-like_fold"/>
</dbReference>
<evidence type="ECO:0000313" key="11">
    <source>
        <dbReference type="EMBL" id="KAK3730086.1"/>
    </source>
</evidence>
<feature type="domain" description="Ig-like" evidence="10">
    <location>
        <begin position="140"/>
        <end position="224"/>
    </location>
</feature>
<sequence length="451" mass="50666">MSLSRSCFFLQIFIVSSLSFNTSKSQELGHFNKSVTVDFVKNKIWAEIISGETGSADRETIQSTGTTIATTSDPVIGANEKDQKAQTAGRVVEVGRVKEAGGQSAGGRADGDESSGKTTRKRNILAEIIPRSEDNGGNTPPYITDPRFVQRQVVPIRAYKAFQCKAKGDPAPVYTWYKDNQRLDASGNLVQAYQNGTLMFAQYSFIEDGMYHCTAVNKFGTDVSIKFEIRQEVRPFEADKSDPFEVRAKKWEKYNMPCGKTPETIPEYYKRWYGIESKQYNMNNRLGTDSMGNLHFAYTTKEDSGLYKCGLAHSASIVFFNKRNFFVEEASDTGDFSPSPEFVTPNPKALLGKEFVLECFFSGKPVPQITWKNSSNHEIKFEDKLYEIYDFDRKLKIKTVRQEDEGTFKCSAVNSVATDEVSIYVNVTTSIDNSPVFTVKACVLCNSFNRQ</sequence>
<comment type="caution">
    <text evidence="11">The sequence shown here is derived from an EMBL/GenBank/DDBJ whole genome shotgun (WGS) entry which is preliminary data.</text>
</comment>
<evidence type="ECO:0000256" key="4">
    <source>
        <dbReference type="ARBA" id="ARBA00023136"/>
    </source>
</evidence>
<keyword evidence="9" id="KW-0732">Signal</keyword>
<proteinExistence type="predicted"/>
<dbReference type="SUPFAM" id="SSF48726">
    <property type="entry name" value="Immunoglobulin"/>
    <property type="match status" value="2"/>
</dbReference>
<dbReference type="AlphaFoldDB" id="A0AAE0Y2F1"/>
<evidence type="ECO:0000256" key="2">
    <source>
        <dbReference type="ARBA" id="ARBA00022475"/>
    </source>
</evidence>
<protein>
    <recommendedName>
        <fullName evidence="10">Ig-like domain-containing protein</fullName>
    </recommendedName>
</protein>
<keyword evidence="4" id="KW-0472">Membrane</keyword>
<dbReference type="InterPro" id="IPR003598">
    <property type="entry name" value="Ig_sub2"/>
</dbReference>
<dbReference type="PANTHER" id="PTHR44170:SF6">
    <property type="entry name" value="CONTACTIN"/>
    <property type="match status" value="1"/>
</dbReference>
<dbReference type="SMART" id="SM00409">
    <property type="entry name" value="IG"/>
    <property type="match status" value="3"/>
</dbReference>
<dbReference type="GO" id="GO:0098609">
    <property type="term" value="P:cell-cell adhesion"/>
    <property type="evidence" value="ECO:0007669"/>
    <property type="project" value="TreeGrafter"/>
</dbReference>
<dbReference type="PROSITE" id="PS50835">
    <property type="entry name" value="IG_LIKE"/>
    <property type="match status" value="2"/>
</dbReference>
<evidence type="ECO:0000313" key="12">
    <source>
        <dbReference type="Proteomes" id="UP001283361"/>
    </source>
</evidence>
<dbReference type="InterPro" id="IPR003599">
    <property type="entry name" value="Ig_sub"/>
</dbReference>
<reference evidence="11" key="1">
    <citation type="journal article" date="2023" name="G3 (Bethesda)">
        <title>A reference genome for the long-term kleptoplast-retaining sea slug Elysia crispata morphotype clarki.</title>
        <authorList>
            <person name="Eastman K.E."/>
            <person name="Pendleton A.L."/>
            <person name="Shaikh M.A."/>
            <person name="Suttiyut T."/>
            <person name="Ogas R."/>
            <person name="Tomko P."/>
            <person name="Gavelis G."/>
            <person name="Widhalm J.R."/>
            <person name="Wisecaver J.H."/>
        </authorList>
    </citation>
    <scope>NUCLEOTIDE SEQUENCE</scope>
    <source>
        <strain evidence="11">ECLA1</strain>
    </source>
</reference>
<dbReference type="SMART" id="SM00408">
    <property type="entry name" value="IGc2"/>
    <property type="match status" value="2"/>
</dbReference>
<feature type="region of interest" description="Disordered" evidence="8">
    <location>
        <begin position="98"/>
        <end position="123"/>
    </location>
</feature>
<gene>
    <name evidence="11" type="ORF">RRG08_055153</name>
</gene>
<feature type="chain" id="PRO_5041905934" description="Ig-like domain-containing protein" evidence="9">
    <location>
        <begin position="20"/>
        <end position="451"/>
    </location>
</feature>
<dbReference type="PANTHER" id="PTHR44170">
    <property type="entry name" value="PROTEIN SIDEKICK"/>
    <property type="match status" value="1"/>
</dbReference>
<feature type="domain" description="Ig-like" evidence="10">
    <location>
        <begin position="340"/>
        <end position="422"/>
    </location>
</feature>
<keyword evidence="3" id="KW-0677">Repeat</keyword>
<keyword evidence="6" id="KW-0325">Glycoprotein</keyword>
<keyword evidence="2" id="KW-1003">Cell membrane</keyword>
<dbReference type="Pfam" id="PF07679">
    <property type="entry name" value="I-set"/>
    <property type="match status" value="2"/>
</dbReference>
<evidence type="ECO:0000256" key="5">
    <source>
        <dbReference type="ARBA" id="ARBA00023157"/>
    </source>
</evidence>
<dbReference type="InterPro" id="IPR007110">
    <property type="entry name" value="Ig-like_dom"/>
</dbReference>
<dbReference type="Proteomes" id="UP001283361">
    <property type="component" value="Unassembled WGS sequence"/>
</dbReference>
<feature type="signal peptide" evidence="9">
    <location>
        <begin position="1"/>
        <end position="19"/>
    </location>
</feature>
<keyword evidence="7" id="KW-0393">Immunoglobulin domain</keyword>
<evidence type="ECO:0000256" key="1">
    <source>
        <dbReference type="ARBA" id="ARBA00004236"/>
    </source>
</evidence>
<organism evidence="11 12">
    <name type="scientific">Elysia crispata</name>
    <name type="common">lettuce slug</name>
    <dbReference type="NCBI Taxonomy" id="231223"/>
    <lineage>
        <taxon>Eukaryota</taxon>
        <taxon>Metazoa</taxon>
        <taxon>Spiralia</taxon>
        <taxon>Lophotrochozoa</taxon>
        <taxon>Mollusca</taxon>
        <taxon>Gastropoda</taxon>
        <taxon>Heterobranchia</taxon>
        <taxon>Euthyneura</taxon>
        <taxon>Panpulmonata</taxon>
        <taxon>Sacoglossa</taxon>
        <taxon>Placobranchoidea</taxon>
        <taxon>Plakobranchidae</taxon>
        <taxon>Elysia</taxon>
    </lineage>
</organism>
<evidence type="ECO:0000256" key="9">
    <source>
        <dbReference type="SAM" id="SignalP"/>
    </source>
</evidence>
<dbReference type="InterPro" id="IPR036179">
    <property type="entry name" value="Ig-like_dom_sf"/>
</dbReference>
<comment type="subcellular location">
    <subcellularLocation>
        <location evidence="1">Cell membrane</location>
    </subcellularLocation>
</comment>
<dbReference type="EMBL" id="JAWDGP010007095">
    <property type="protein sequence ID" value="KAK3730086.1"/>
    <property type="molecule type" value="Genomic_DNA"/>
</dbReference>
<dbReference type="Gene3D" id="2.60.40.10">
    <property type="entry name" value="Immunoglobulins"/>
    <property type="match status" value="2"/>
</dbReference>
<dbReference type="GO" id="GO:0005886">
    <property type="term" value="C:plasma membrane"/>
    <property type="evidence" value="ECO:0007669"/>
    <property type="project" value="UniProtKB-SubCell"/>
</dbReference>
<dbReference type="GO" id="GO:0030424">
    <property type="term" value="C:axon"/>
    <property type="evidence" value="ECO:0007669"/>
    <property type="project" value="TreeGrafter"/>
</dbReference>
<accession>A0AAE0Y2F1</accession>